<dbReference type="GO" id="GO:0005506">
    <property type="term" value="F:iron ion binding"/>
    <property type="evidence" value="ECO:0007669"/>
    <property type="project" value="InterPro"/>
</dbReference>
<evidence type="ECO:0000313" key="1">
    <source>
        <dbReference type="EMBL" id="TGO57774.1"/>
    </source>
</evidence>
<dbReference type="EMBL" id="PQXN01000062">
    <property type="protein sequence ID" value="TGO57774.1"/>
    <property type="molecule type" value="Genomic_DNA"/>
</dbReference>
<sequence length="62" mass="7017">MHRSKKIYGDDANVFHPERWEGSELKGVDGVLCRFMADRGFVLVVSDDFVCGVSWVVTNNVK</sequence>
<protein>
    <submittedName>
        <fullName evidence="1">Uncharacterized protein</fullName>
    </submittedName>
</protein>
<gene>
    <name evidence="1" type="ORF">BCON_0062g00010</name>
</gene>
<reference evidence="1 2" key="1">
    <citation type="submission" date="2017-12" db="EMBL/GenBank/DDBJ databases">
        <title>Comparative genomics of Botrytis spp.</title>
        <authorList>
            <person name="Valero-Jimenez C.A."/>
            <person name="Tapia P."/>
            <person name="Veloso J."/>
            <person name="Silva-Moreno E."/>
            <person name="Staats M."/>
            <person name="Valdes J.H."/>
            <person name="Van Kan J.A.L."/>
        </authorList>
    </citation>
    <scope>NUCLEOTIDE SEQUENCE [LARGE SCALE GENOMIC DNA]</scope>
    <source>
        <strain evidence="1 2">MUCL11595</strain>
    </source>
</reference>
<dbReference type="InterPro" id="IPR036396">
    <property type="entry name" value="Cyt_P450_sf"/>
</dbReference>
<keyword evidence="2" id="KW-1185">Reference proteome</keyword>
<dbReference type="GO" id="GO:0016705">
    <property type="term" value="F:oxidoreductase activity, acting on paired donors, with incorporation or reduction of molecular oxygen"/>
    <property type="evidence" value="ECO:0007669"/>
    <property type="project" value="InterPro"/>
</dbReference>
<accession>A0A4Z1IAX3</accession>
<dbReference type="GO" id="GO:0004497">
    <property type="term" value="F:monooxygenase activity"/>
    <property type="evidence" value="ECO:0007669"/>
    <property type="project" value="InterPro"/>
</dbReference>
<dbReference type="GO" id="GO:0020037">
    <property type="term" value="F:heme binding"/>
    <property type="evidence" value="ECO:0007669"/>
    <property type="project" value="InterPro"/>
</dbReference>
<dbReference type="SUPFAM" id="SSF48264">
    <property type="entry name" value="Cytochrome P450"/>
    <property type="match status" value="1"/>
</dbReference>
<comment type="caution">
    <text evidence="1">The sequence shown here is derived from an EMBL/GenBank/DDBJ whole genome shotgun (WGS) entry which is preliminary data.</text>
</comment>
<dbReference type="Proteomes" id="UP000297527">
    <property type="component" value="Unassembled WGS sequence"/>
</dbReference>
<name>A0A4Z1IAX3_9HELO</name>
<evidence type="ECO:0000313" key="2">
    <source>
        <dbReference type="Proteomes" id="UP000297527"/>
    </source>
</evidence>
<dbReference type="AlphaFoldDB" id="A0A4Z1IAX3"/>
<organism evidence="1 2">
    <name type="scientific">Botryotinia convoluta</name>
    <dbReference type="NCBI Taxonomy" id="54673"/>
    <lineage>
        <taxon>Eukaryota</taxon>
        <taxon>Fungi</taxon>
        <taxon>Dikarya</taxon>
        <taxon>Ascomycota</taxon>
        <taxon>Pezizomycotina</taxon>
        <taxon>Leotiomycetes</taxon>
        <taxon>Helotiales</taxon>
        <taxon>Sclerotiniaceae</taxon>
        <taxon>Botryotinia</taxon>
    </lineage>
</organism>
<dbReference type="OrthoDB" id="1470350at2759"/>
<proteinExistence type="predicted"/>